<comment type="caution">
    <text evidence="2">The sequence shown here is derived from an EMBL/GenBank/DDBJ whole genome shotgun (WGS) entry which is preliminary data.</text>
</comment>
<accession>A0A917NDU3</accession>
<dbReference type="SUPFAM" id="SSF53850">
    <property type="entry name" value="Periplasmic binding protein-like II"/>
    <property type="match status" value="1"/>
</dbReference>
<dbReference type="PANTHER" id="PTHR35936">
    <property type="entry name" value="MEMBRANE-BOUND LYTIC MUREIN TRANSGLYCOSYLASE F"/>
    <property type="match status" value="1"/>
</dbReference>
<reference evidence="2" key="2">
    <citation type="submission" date="2020-09" db="EMBL/GenBank/DDBJ databases">
        <authorList>
            <person name="Sun Q."/>
            <person name="Ohkuma M."/>
        </authorList>
    </citation>
    <scope>NUCLEOTIDE SEQUENCE</scope>
    <source>
        <strain evidence="2">JCM 30804</strain>
    </source>
</reference>
<dbReference type="PANTHER" id="PTHR35936:SF35">
    <property type="entry name" value="L-CYSTINE-BINDING PROTEIN TCYJ"/>
    <property type="match status" value="1"/>
</dbReference>
<gene>
    <name evidence="2" type="ORF">GCM10009332_30460</name>
</gene>
<evidence type="ECO:0000256" key="1">
    <source>
        <dbReference type="ARBA" id="ARBA00010333"/>
    </source>
</evidence>
<proteinExistence type="inferred from homology"/>
<dbReference type="Gene3D" id="3.40.190.10">
    <property type="entry name" value="Periplasmic binding protein-like II"/>
    <property type="match status" value="2"/>
</dbReference>
<dbReference type="AlphaFoldDB" id="A0A917NDU3"/>
<evidence type="ECO:0000313" key="3">
    <source>
        <dbReference type="Proteomes" id="UP000613743"/>
    </source>
</evidence>
<organism evidence="2 3">
    <name type="scientific">Shewanella gelidii</name>
    <dbReference type="NCBI Taxonomy" id="1642821"/>
    <lineage>
        <taxon>Bacteria</taxon>
        <taxon>Pseudomonadati</taxon>
        <taxon>Pseudomonadota</taxon>
        <taxon>Gammaproteobacteria</taxon>
        <taxon>Alteromonadales</taxon>
        <taxon>Shewanellaceae</taxon>
        <taxon>Shewanella</taxon>
    </lineage>
</organism>
<reference evidence="2" key="1">
    <citation type="journal article" date="2014" name="Int. J. Syst. Evol. Microbiol.">
        <title>Complete genome sequence of Corynebacterium casei LMG S-19264T (=DSM 44701T), isolated from a smear-ripened cheese.</title>
        <authorList>
            <consortium name="US DOE Joint Genome Institute (JGI-PGF)"/>
            <person name="Walter F."/>
            <person name="Albersmeier A."/>
            <person name="Kalinowski J."/>
            <person name="Ruckert C."/>
        </authorList>
    </citation>
    <scope>NUCLEOTIDE SEQUENCE</scope>
    <source>
        <strain evidence="2">JCM 30804</strain>
    </source>
</reference>
<keyword evidence="3" id="KW-1185">Reference proteome</keyword>
<comment type="similarity">
    <text evidence="1">Belongs to the bacterial solute-binding protein 3 family.</text>
</comment>
<protein>
    <submittedName>
        <fullName evidence="2">ABC transporter substrate-binding protein</fullName>
    </submittedName>
</protein>
<dbReference type="EMBL" id="BMPZ01000011">
    <property type="protein sequence ID" value="GGI91102.1"/>
    <property type="molecule type" value="Genomic_DNA"/>
</dbReference>
<name>A0A917NDU3_9GAMM</name>
<sequence length="236" mass="26455">MLCTLFALTPTQASAKHLTLSTLEGLSITELCGQVVSEAYSKIDVNVRINLYPAKRSLSVSNGGDVDGELMRIANAEKKYPNLIRIPTSICSMSSRVYSKNPNLNLEDWNSLKPYRIGIHRGHLYALNGTQGMQAIQINSNESMFKMLDADRVDVIVAHVPDATRTIGQMRLKNVYPVSPIISDVKLYHYLHKKHQDLVPQIDTALQEMEQNGRIAQLAEEFLKSVEQLAVRRPSH</sequence>
<dbReference type="Proteomes" id="UP000613743">
    <property type="component" value="Unassembled WGS sequence"/>
</dbReference>
<evidence type="ECO:0000313" key="2">
    <source>
        <dbReference type="EMBL" id="GGI91102.1"/>
    </source>
</evidence>